<evidence type="ECO:0000313" key="4">
    <source>
        <dbReference type="Proteomes" id="UP001524318"/>
    </source>
</evidence>
<dbReference type="RefSeq" id="WP_254750322.1">
    <property type="nucleotide sequence ID" value="NZ_JANCLV010000007.1"/>
</dbReference>
<accession>A0ABT1LRR0</accession>
<evidence type="ECO:0000256" key="2">
    <source>
        <dbReference type="SAM" id="Phobius"/>
    </source>
</evidence>
<keyword evidence="2" id="KW-0812">Transmembrane</keyword>
<evidence type="ECO:0000256" key="1">
    <source>
        <dbReference type="SAM" id="MobiDB-lite"/>
    </source>
</evidence>
<feature type="transmembrane region" description="Helical" evidence="2">
    <location>
        <begin position="59"/>
        <end position="83"/>
    </location>
</feature>
<proteinExistence type="predicted"/>
<name>A0ABT1LRR0_9MICC</name>
<reference evidence="3 4" key="1">
    <citation type="submission" date="2022-06" db="EMBL/GenBank/DDBJ databases">
        <title>Pseudarthrobacter sp. strain RMG13 Genome sequencing and assembly.</title>
        <authorList>
            <person name="Kim I."/>
        </authorList>
    </citation>
    <scope>NUCLEOTIDE SEQUENCE [LARGE SCALE GENOMIC DNA]</scope>
    <source>
        <strain evidence="3 4">RMG13</strain>
    </source>
</reference>
<feature type="compositionally biased region" description="Basic and acidic residues" evidence="1">
    <location>
        <begin position="89"/>
        <end position="106"/>
    </location>
</feature>
<dbReference type="EMBL" id="JANCLV010000007">
    <property type="protein sequence ID" value="MCP9000358.1"/>
    <property type="molecule type" value="Genomic_DNA"/>
</dbReference>
<feature type="region of interest" description="Disordered" evidence="1">
    <location>
        <begin position="89"/>
        <end position="108"/>
    </location>
</feature>
<organism evidence="3 4">
    <name type="scientific">Pseudarthrobacter humi</name>
    <dbReference type="NCBI Taxonomy" id="2952523"/>
    <lineage>
        <taxon>Bacteria</taxon>
        <taxon>Bacillati</taxon>
        <taxon>Actinomycetota</taxon>
        <taxon>Actinomycetes</taxon>
        <taxon>Micrococcales</taxon>
        <taxon>Micrococcaceae</taxon>
        <taxon>Pseudarthrobacter</taxon>
    </lineage>
</organism>
<gene>
    <name evidence="3" type="ORF">NFC73_11555</name>
</gene>
<evidence type="ECO:0000313" key="3">
    <source>
        <dbReference type="EMBL" id="MCP9000358.1"/>
    </source>
</evidence>
<dbReference type="Proteomes" id="UP001524318">
    <property type="component" value="Unassembled WGS sequence"/>
</dbReference>
<keyword evidence="2" id="KW-1133">Transmembrane helix</keyword>
<keyword evidence="2" id="KW-0472">Membrane</keyword>
<comment type="caution">
    <text evidence="3">The sequence shown here is derived from an EMBL/GenBank/DDBJ whole genome shotgun (WGS) entry which is preliminary data.</text>
</comment>
<sequence>MKKALVKFWHWKHWPVILGSAAILLGIVVVVASTSSFMQGPTAVQPPNAAEWLSAISTFWGAIATAVGAIVTAGAVLIAALTYKHQVDEKNREAEDRRQQDKEKRRAQARAVRLAVSPRDGDRFDCDLNNYGDLPVSVVNVVSVNAAGEETARRDVGLLIRNVPRRAMVPDHAVPSTSYVSFRDTEGLSWKLYFDDRLEEQVPAEAVAP</sequence>
<keyword evidence="4" id="KW-1185">Reference proteome</keyword>
<protein>
    <recommendedName>
        <fullName evidence="5">Secreted protein</fullName>
    </recommendedName>
</protein>
<evidence type="ECO:0008006" key="5">
    <source>
        <dbReference type="Google" id="ProtNLM"/>
    </source>
</evidence>